<dbReference type="PANTHER" id="PTHR10587">
    <property type="entry name" value="GLYCOSYL TRANSFERASE-RELATED"/>
    <property type="match status" value="1"/>
</dbReference>
<dbReference type="Pfam" id="PF01522">
    <property type="entry name" value="Polysacc_deac_1"/>
    <property type="match status" value="1"/>
</dbReference>
<dbReference type="PANTHER" id="PTHR10587:SF128">
    <property type="entry name" value="POLYSACCHARIDE DEACETYLASE PDAB-RELATED"/>
    <property type="match status" value="1"/>
</dbReference>
<evidence type="ECO:0000313" key="4">
    <source>
        <dbReference type="Proteomes" id="UP000824094"/>
    </source>
</evidence>
<protein>
    <submittedName>
        <fullName evidence="3">Polysaccharide deacetylase family protein</fullName>
    </submittedName>
</protein>
<accession>A0A9D1MGR0</accession>
<dbReference type="AlphaFoldDB" id="A0A9D1MGR0"/>
<dbReference type="InterPro" id="IPR002509">
    <property type="entry name" value="NODB_dom"/>
</dbReference>
<sequence length="253" mass="27758">MMIPIVIKKRTLIAVIVIIAILTAVILGVSLGTGSAEVGAKNRKVPVYSVQTSEKKVALTFDAAWGADQTVKIMDAVEKYGFKCTFFLTGFWIDENPELVKEIASRGHLIGNHSESHKHLNEVADLNAEIDAVNAEINTLTGASPKYFRAPFGEYDNNMMSTLESKGMQGVQWSIDSLDWKGLSAAEIAERVVNDLEPGDIVLMHNASDHIVEALPLILLSIQNKGLTAVRLDEMLYSENYTVNSQGIQIQNQ</sequence>
<keyword evidence="1" id="KW-0175">Coiled coil</keyword>
<organism evidence="3 4">
    <name type="scientific">Candidatus Stercoripulliclostridium merdigallinarum</name>
    <dbReference type="NCBI Taxonomy" id="2840951"/>
    <lineage>
        <taxon>Bacteria</taxon>
        <taxon>Bacillati</taxon>
        <taxon>Bacillota</taxon>
        <taxon>Clostridia</taxon>
        <taxon>Eubacteriales</taxon>
        <taxon>Candidatus Stercoripulliclostridium</taxon>
    </lineage>
</organism>
<name>A0A9D1MGR0_9FIRM</name>
<dbReference type="InterPro" id="IPR050248">
    <property type="entry name" value="Polysacc_deacetylase_ArnD"/>
</dbReference>
<dbReference type="GO" id="GO:0016810">
    <property type="term" value="F:hydrolase activity, acting on carbon-nitrogen (but not peptide) bonds"/>
    <property type="evidence" value="ECO:0007669"/>
    <property type="project" value="InterPro"/>
</dbReference>
<dbReference type="GO" id="GO:0016020">
    <property type="term" value="C:membrane"/>
    <property type="evidence" value="ECO:0007669"/>
    <property type="project" value="TreeGrafter"/>
</dbReference>
<dbReference type="EMBL" id="DVNF01000070">
    <property type="protein sequence ID" value="HIU60193.1"/>
    <property type="molecule type" value="Genomic_DNA"/>
</dbReference>
<dbReference type="GO" id="GO:0005975">
    <property type="term" value="P:carbohydrate metabolic process"/>
    <property type="evidence" value="ECO:0007669"/>
    <property type="project" value="InterPro"/>
</dbReference>
<feature type="coiled-coil region" evidence="1">
    <location>
        <begin position="116"/>
        <end position="143"/>
    </location>
</feature>
<comment type="caution">
    <text evidence="3">The sequence shown here is derived from an EMBL/GenBank/DDBJ whole genome shotgun (WGS) entry which is preliminary data.</text>
</comment>
<dbReference type="PROSITE" id="PS51677">
    <property type="entry name" value="NODB"/>
    <property type="match status" value="1"/>
</dbReference>
<evidence type="ECO:0000259" key="2">
    <source>
        <dbReference type="PROSITE" id="PS51677"/>
    </source>
</evidence>
<reference evidence="3" key="2">
    <citation type="journal article" date="2021" name="PeerJ">
        <title>Extensive microbial diversity within the chicken gut microbiome revealed by metagenomics and culture.</title>
        <authorList>
            <person name="Gilroy R."/>
            <person name="Ravi A."/>
            <person name="Getino M."/>
            <person name="Pursley I."/>
            <person name="Horton D.L."/>
            <person name="Alikhan N.F."/>
            <person name="Baker D."/>
            <person name="Gharbi K."/>
            <person name="Hall N."/>
            <person name="Watson M."/>
            <person name="Adriaenssens E.M."/>
            <person name="Foster-Nyarko E."/>
            <person name="Jarju S."/>
            <person name="Secka A."/>
            <person name="Antonio M."/>
            <person name="Oren A."/>
            <person name="Chaudhuri R.R."/>
            <person name="La Ragione R."/>
            <person name="Hildebrand F."/>
            <person name="Pallen M.J."/>
        </authorList>
    </citation>
    <scope>NUCLEOTIDE SEQUENCE</scope>
    <source>
        <strain evidence="3">18911</strain>
    </source>
</reference>
<evidence type="ECO:0000313" key="3">
    <source>
        <dbReference type="EMBL" id="HIU60193.1"/>
    </source>
</evidence>
<proteinExistence type="predicted"/>
<dbReference type="SUPFAM" id="SSF88713">
    <property type="entry name" value="Glycoside hydrolase/deacetylase"/>
    <property type="match status" value="1"/>
</dbReference>
<reference evidence="3" key="1">
    <citation type="submission" date="2020-10" db="EMBL/GenBank/DDBJ databases">
        <authorList>
            <person name="Gilroy R."/>
        </authorList>
    </citation>
    <scope>NUCLEOTIDE SEQUENCE</scope>
    <source>
        <strain evidence="3">18911</strain>
    </source>
</reference>
<feature type="domain" description="NodB homology" evidence="2">
    <location>
        <begin position="55"/>
        <end position="230"/>
    </location>
</feature>
<dbReference type="Gene3D" id="3.20.20.370">
    <property type="entry name" value="Glycoside hydrolase/deacetylase"/>
    <property type="match status" value="1"/>
</dbReference>
<dbReference type="CDD" id="cd10917">
    <property type="entry name" value="CE4_NodB_like_6s_7s"/>
    <property type="match status" value="1"/>
</dbReference>
<dbReference type="InterPro" id="IPR011330">
    <property type="entry name" value="Glyco_hydro/deAcase_b/a-brl"/>
</dbReference>
<evidence type="ECO:0000256" key="1">
    <source>
        <dbReference type="SAM" id="Coils"/>
    </source>
</evidence>
<gene>
    <name evidence="3" type="ORF">IAB05_02240</name>
</gene>
<dbReference type="Proteomes" id="UP000824094">
    <property type="component" value="Unassembled WGS sequence"/>
</dbReference>